<comment type="subcellular location">
    <subcellularLocation>
        <location evidence="1">Cell membrane</location>
        <topology evidence="1">Peripheral membrane protein</topology>
        <orientation evidence="1">Cytoplasmic side</orientation>
    </subcellularLocation>
</comment>
<keyword evidence="8" id="KW-0653">Protein transport</keyword>
<evidence type="ECO:0000313" key="11">
    <source>
        <dbReference type="EMBL" id="TWI02793.1"/>
    </source>
</evidence>
<keyword evidence="4" id="KW-0813">Transport</keyword>
<accession>A0A562L593</accession>
<keyword evidence="6" id="KW-0145">Chemotaxis</keyword>
<organism evidence="11 12">
    <name type="scientific">Luteimonas cucumeris</name>
    <dbReference type="NCBI Taxonomy" id="985012"/>
    <lineage>
        <taxon>Bacteria</taxon>
        <taxon>Pseudomonadati</taxon>
        <taxon>Pseudomonadota</taxon>
        <taxon>Gammaproteobacteria</taxon>
        <taxon>Lysobacterales</taxon>
        <taxon>Lysobacteraceae</taxon>
        <taxon>Luteimonas</taxon>
    </lineage>
</organism>
<keyword evidence="11" id="KW-0966">Cell projection</keyword>
<dbReference type="GO" id="GO:0044781">
    <property type="term" value="P:bacterial-type flagellum organization"/>
    <property type="evidence" value="ECO:0007669"/>
    <property type="project" value="UniProtKB-KW"/>
</dbReference>
<gene>
    <name evidence="11" type="ORF">IP90_01891</name>
</gene>
<evidence type="ECO:0000256" key="2">
    <source>
        <dbReference type="ARBA" id="ARBA00010004"/>
    </source>
</evidence>
<evidence type="ECO:0000256" key="5">
    <source>
        <dbReference type="ARBA" id="ARBA00022475"/>
    </source>
</evidence>
<dbReference type="InterPro" id="IPR053716">
    <property type="entry name" value="Flag_assembly_chemotaxis_eff"/>
</dbReference>
<keyword evidence="7" id="KW-1005">Bacterial flagellum biogenesis</keyword>
<dbReference type="GO" id="GO:0015031">
    <property type="term" value="P:protein transport"/>
    <property type="evidence" value="ECO:0007669"/>
    <property type="project" value="UniProtKB-KW"/>
</dbReference>
<reference evidence="11 12" key="1">
    <citation type="journal article" date="2015" name="Stand. Genomic Sci.">
        <title>Genomic Encyclopedia of Bacterial and Archaeal Type Strains, Phase III: the genomes of soil and plant-associated and newly described type strains.</title>
        <authorList>
            <person name="Whitman W.B."/>
            <person name="Woyke T."/>
            <person name="Klenk H.P."/>
            <person name="Zhou Y."/>
            <person name="Lilburn T.G."/>
            <person name="Beck B.J."/>
            <person name="De Vos P."/>
            <person name="Vandamme P."/>
            <person name="Eisen J.A."/>
            <person name="Garrity G."/>
            <person name="Hugenholtz P."/>
            <person name="Kyrpides N.C."/>
        </authorList>
    </citation>
    <scope>NUCLEOTIDE SEQUENCE [LARGE SCALE GENOMIC DNA]</scope>
    <source>
        <strain evidence="11 12">CGMCC 1.10821</strain>
    </source>
</reference>
<evidence type="ECO:0000256" key="10">
    <source>
        <dbReference type="ARBA" id="ARBA00023225"/>
    </source>
</evidence>
<evidence type="ECO:0000256" key="9">
    <source>
        <dbReference type="ARBA" id="ARBA00023136"/>
    </source>
</evidence>
<evidence type="ECO:0000256" key="3">
    <source>
        <dbReference type="ARBA" id="ARBA00020392"/>
    </source>
</evidence>
<evidence type="ECO:0000256" key="7">
    <source>
        <dbReference type="ARBA" id="ARBA00022795"/>
    </source>
</evidence>
<dbReference type="GO" id="GO:0006935">
    <property type="term" value="P:chemotaxis"/>
    <property type="evidence" value="ECO:0007669"/>
    <property type="project" value="UniProtKB-KW"/>
</dbReference>
<dbReference type="Gene3D" id="1.10.287.1700">
    <property type="match status" value="1"/>
</dbReference>
<evidence type="ECO:0000256" key="1">
    <source>
        <dbReference type="ARBA" id="ARBA00004413"/>
    </source>
</evidence>
<name>A0A562L593_9GAMM</name>
<comment type="similarity">
    <text evidence="2">Belongs to the FliJ family.</text>
</comment>
<dbReference type="OrthoDB" id="6049021at2"/>
<evidence type="ECO:0000256" key="8">
    <source>
        <dbReference type="ARBA" id="ARBA00022927"/>
    </source>
</evidence>
<dbReference type="GO" id="GO:0071973">
    <property type="term" value="P:bacterial-type flagellum-dependent cell motility"/>
    <property type="evidence" value="ECO:0007669"/>
    <property type="project" value="InterPro"/>
</dbReference>
<dbReference type="AlphaFoldDB" id="A0A562L593"/>
<dbReference type="Proteomes" id="UP000315167">
    <property type="component" value="Unassembled WGS sequence"/>
</dbReference>
<dbReference type="PANTHER" id="PTHR38786">
    <property type="entry name" value="FLAGELLAR FLIJ PROTEIN"/>
    <property type="match status" value="1"/>
</dbReference>
<dbReference type="EMBL" id="VLKN01000004">
    <property type="protein sequence ID" value="TWI02793.1"/>
    <property type="molecule type" value="Genomic_DNA"/>
</dbReference>
<sequence>MMQSRRIDPLLRRAQDHEDAVARDLAERQRTLSMHESRLEELRGYAEEYANSQLAATSPAQLANRRAFLDRIDSALQQQARTVDHSRASVDVERTRLLLAGRDKQVLEQLAASYRAQEHQVVERRNQREMDDLGARRVRLAAAAAAQETEEAQ</sequence>
<dbReference type="InterPro" id="IPR052570">
    <property type="entry name" value="FliJ"/>
</dbReference>
<evidence type="ECO:0000256" key="4">
    <source>
        <dbReference type="ARBA" id="ARBA00022448"/>
    </source>
</evidence>
<dbReference type="NCBIfam" id="TIGR02473">
    <property type="entry name" value="flagell_FliJ"/>
    <property type="match status" value="1"/>
</dbReference>
<keyword evidence="12" id="KW-1185">Reference proteome</keyword>
<dbReference type="InterPro" id="IPR012823">
    <property type="entry name" value="Flagell_FliJ"/>
</dbReference>
<keyword evidence="10" id="KW-1006">Bacterial flagellum protein export</keyword>
<protein>
    <recommendedName>
        <fullName evidence="3">Flagellar FliJ protein</fullName>
    </recommendedName>
</protein>
<dbReference type="GO" id="GO:0005886">
    <property type="term" value="C:plasma membrane"/>
    <property type="evidence" value="ECO:0007669"/>
    <property type="project" value="UniProtKB-SubCell"/>
</dbReference>
<keyword evidence="11" id="KW-0969">Cilium</keyword>
<keyword evidence="9" id="KW-0472">Membrane</keyword>
<dbReference type="RefSeq" id="WP_144899385.1">
    <property type="nucleotide sequence ID" value="NZ_VLKN01000004.1"/>
</dbReference>
<keyword evidence="11" id="KW-0282">Flagellum</keyword>
<comment type="caution">
    <text evidence="11">The sequence shown here is derived from an EMBL/GenBank/DDBJ whole genome shotgun (WGS) entry which is preliminary data.</text>
</comment>
<evidence type="ECO:0000313" key="12">
    <source>
        <dbReference type="Proteomes" id="UP000315167"/>
    </source>
</evidence>
<evidence type="ECO:0000256" key="6">
    <source>
        <dbReference type="ARBA" id="ARBA00022500"/>
    </source>
</evidence>
<dbReference type="Pfam" id="PF02050">
    <property type="entry name" value="FliJ"/>
    <property type="match status" value="1"/>
</dbReference>
<keyword evidence="5" id="KW-1003">Cell membrane</keyword>
<proteinExistence type="inferred from homology"/>
<dbReference type="PANTHER" id="PTHR38786:SF1">
    <property type="entry name" value="FLAGELLAR FLIJ PROTEIN"/>
    <property type="match status" value="1"/>
</dbReference>
<dbReference type="GO" id="GO:0009288">
    <property type="term" value="C:bacterial-type flagellum"/>
    <property type="evidence" value="ECO:0007669"/>
    <property type="project" value="InterPro"/>
</dbReference>